<dbReference type="SUPFAM" id="SSF52799">
    <property type="entry name" value="(Phosphotyrosine protein) phosphatases II"/>
    <property type="match status" value="1"/>
</dbReference>
<evidence type="ECO:0000313" key="2">
    <source>
        <dbReference type="EMBL" id="CAF4897441.1"/>
    </source>
</evidence>
<sequence>MTLDDAFTKMRQLRPIVDPNISFIIQLRDWEKSSLLTTETKLEPA</sequence>
<dbReference type="AlphaFoldDB" id="A0A8S3C7Y2"/>
<accession>A0A8S3C7Y2</accession>
<reference evidence="1" key="1">
    <citation type="submission" date="2021-02" db="EMBL/GenBank/DDBJ databases">
        <authorList>
            <person name="Nowell W R."/>
        </authorList>
    </citation>
    <scope>NUCLEOTIDE SEQUENCE</scope>
</reference>
<protein>
    <submittedName>
        <fullName evidence="1">Uncharacterized protein</fullName>
    </submittedName>
</protein>
<gene>
    <name evidence="2" type="ORF">GIL414_LOCUS51656</name>
    <name evidence="1" type="ORF">SMN809_LOCUS51573</name>
</gene>
<comment type="caution">
    <text evidence="1">The sequence shown here is derived from an EMBL/GenBank/DDBJ whole genome shotgun (WGS) entry which is preliminary data.</text>
</comment>
<dbReference type="Proteomes" id="UP000676336">
    <property type="component" value="Unassembled WGS sequence"/>
</dbReference>
<dbReference type="EMBL" id="CAJOBJ010175041">
    <property type="protein sequence ID" value="CAF4897441.1"/>
    <property type="molecule type" value="Genomic_DNA"/>
</dbReference>
<evidence type="ECO:0000313" key="3">
    <source>
        <dbReference type="Proteomes" id="UP000676336"/>
    </source>
</evidence>
<dbReference type="InterPro" id="IPR029021">
    <property type="entry name" value="Prot-tyrosine_phosphatase-like"/>
</dbReference>
<dbReference type="Proteomes" id="UP000681720">
    <property type="component" value="Unassembled WGS sequence"/>
</dbReference>
<name>A0A8S3C7Y2_9BILA</name>
<organism evidence="1 3">
    <name type="scientific">Rotaria magnacalcarata</name>
    <dbReference type="NCBI Taxonomy" id="392030"/>
    <lineage>
        <taxon>Eukaryota</taxon>
        <taxon>Metazoa</taxon>
        <taxon>Spiralia</taxon>
        <taxon>Gnathifera</taxon>
        <taxon>Rotifera</taxon>
        <taxon>Eurotatoria</taxon>
        <taxon>Bdelloidea</taxon>
        <taxon>Philodinida</taxon>
        <taxon>Philodinidae</taxon>
        <taxon>Rotaria</taxon>
    </lineage>
</organism>
<evidence type="ECO:0000313" key="1">
    <source>
        <dbReference type="EMBL" id="CAF4897398.1"/>
    </source>
</evidence>
<proteinExistence type="predicted"/>
<dbReference type="Gene3D" id="3.90.190.10">
    <property type="entry name" value="Protein tyrosine phosphatase superfamily"/>
    <property type="match status" value="1"/>
</dbReference>
<feature type="non-terminal residue" evidence="1">
    <location>
        <position position="45"/>
    </location>
</feature>
<dbReference type="EMBL" id="CAJOBI010173178">
    <property type="protein sequence ID" value="CAF4897398.1"/>
    <property type="molecule type" value="Genomic_DNA"/>
</dbReference>